<organism evidence="2 3">
    <name type="scientific">Rubroshorea leprosula</name>
    <dbReference type="NCBI Taxonomy" id="152421"/>
    <lineage>
        <taxon>Eukaryota</taxon>
        <taxon>Viridiplantae</taxon>
        <taxon>Streptophyta</taxon>
        <taxon>Embryophyta</taxon>
        <taxon>Tracheophyta</taxon>
        <taxon>Spermatophyta</taxon>
        <taxon>Magnoliopsida</taxon>
        <taxon>eudicotyledons</taxon>
        <taxon>Gunneridae</taxon>
        <taxon>Pentapetalae</taxon>
        <taxon>rosids</taxon>
        <taxon>malvids</taxon>
        <taxon>Malvales</taxon>
        <taxon>Dipterocarpaceae</taxon>
        <taxon>Rubroshorea</taxon>
    </lineage>
</organism>
<comment type="caution">
    <text evidence="2">The sequence shown here is derived from an EMBL/GenBank/DDBJ whole genome shotgun (WGS) entry which is preliminary data.</text>
</comment>
<reference evidence="2 3" key="1">
    <citation type="journal article" date="2021" name="Commun. Biol.">
        <title>The genome of Shorea leprosula (Dipterocarpaceae) highlights the ecological relevance of drought in aseasonal tropical rainforests.</title>
        <authorList>
            <person name="Ng K.K.S."/>
            <person name="Kobayashi M.J."/>
            <person name="Fawcett J.A."/>
            <person name="Hatakeyama M."/>
            <person name="Paape T."/>
            <person name="Ng C.H."/>
            <person name="Ang C.C."/>
            <person name="Tnah L.H."/>
            <person name="Lee C.T."/>
            <person name="Nishiyama T."/>
            <person name="Sese J."/>
            <person name="O'Brien M.J."/>
            <person name="Copetti D."/>
            <person name="Mohd Noor M.I."/>
            <person name="Ong R.C."/>
            <person name="Putra M."/>
            <person name="Sireger I.Z."/>
            <person name="Indrioko S."/>
            <person name="Kosugi Y."/>
            <person name="Izuno A."/>
            <person name="Isagi Y."/>
            <person name="Lee S.L."/>
            <person name="Shimizu K.K."/>
        </authorList>
    </citation>
    <scope>NUCLEOTIDE SEQUENCE [LARGE SCALE GENOMIC DNA]</scope>
    <source>
        <strain evidence="2">214</strain>
    </source>
</reference>
<proteinExistence type="predicted"/>
<protein>
    <submittedName>
        <fullName evidence="2">Uncharacterized protein</fullName>
    </submittedName>
</protein>
<sequence length="81" mass="8808">SCLNPWISISNRAFSPHSDGDEAPSVSLNIKGDEGGTADTEIWRSFERLSTGFGGFCRGEAVISRRRSCFRGAERDPEEGA</sequence>
<gene>
    <name evidence="2" type="ORF">SLEP1_g59513</name>
</gene>
<feature type="region of interest" description="Disordered" evidence="1">
    <location>
        <begin position="14"/>
        <end position="34"/>
    </location>
</feature>
<dbReference type="Proteomes" id="UP001054252">
    <property type="component" value="Unassembled WGS sequence"/>
</dbReference>
<dbReference type="EMBL" id="BPVZ01000967">
    <property type="protein sequence ID" value="GKV52963.1"/>
    <property type="molecule type" value="Genomic_DNA"/>
</dbReference>
<evidence type="ECO:0000313" key="3">
    <source>
        <dbReference type="Proteomes" id="UP001054252"/>
    </source>
</evidence>
<evidence type="ECO:0000313" key="2">
    <source>
        <dbReference type="EMBL" id="GKV52963.1"/>
    </source>
</evidence>
<name>A0AAV5MSI9_9ROSI</name>
<feature type="non-terminal residue" evidence="2">
    <location>
        <position position="1"/>
    </location>
</feature>
<evidence type="ECO:0000256" key="1">
    <source>
        <dbReference type="SAM" id="MobiDB-lite"/>
    </source>
</evidence>
<keyword evidence="3" id="KW-1185">Reference proteome</keyword>
<dbReference type="AlphaFoldDB" id="A0AAV5MSI9"/>
<accession>A0AAV5MSI9</accession>